<dbReference type="AlphaFoldDB" id="A0A9X9PTV0"/>
<keyword evidence="2" id="KW-1185">Reference proteome</keyword>
<evidence type="ECO:0000313" key="2">
    <source>
        <dbReference type="Proteomes" id="UP000269945"/>
    </source>
</evidence>
<dbReference type="SUPFAM" id="SSF53474">
    <property type="entry name" value="alpha/beta-Hydrolases"/>
    <property type="match status" value="1"/>
</dbReference>
<evidence type="ECO:0000313" key="1">
    <source>
        <dbReference type="EMBL" id="VCW66133.1"/>
    </source>
</evidence>
<dbReference type="Gene3D" id="3.40.50.1820">
    <property type="entry name" value="alpha/beta hydrolase"/>
    <property type="match status" value="1"/>
</dbReference>
<gene>
    <name evidence="1" type="ORF">BN2614_LOCUS3</name>
</gene>
<comment type="caution">
    <text evidence="1">The sequence shown here is derived from an EMBL/GenBank/DDBJ whole genome shotgun (WGS) entry which is preliminary data.</text>
</comment>
<dbReference type="Proteomes" id="UP000269945">
    <property type="component" value="Unassembled WGS sequence"/>
</dbReference>
<dbReference type="InterPro" id="IPR029058">
    <property type="entry name" value="AB_hydrolase_fold"/>
</dbReference>
<organism evidence="1 2">
    <name type="scientific">Gulo gulo</name>
    <name type="common">Wolverine</name>
    <name type="synonym">Gluton</name>
    <dbReference type="NCBI Taxonomy" id="48420"/>
    <lineage>
        <taxon>Eukaryota</taxon>
        <taxon>Metazoa</taxon>
        <taxon>Chordata</taxon>
        <taxon>Craniata</taxon>
        <taxon>Vertebrata</taxon>
        <taxon>Euteleostomi</taxon>
        <taxon>Mammalia</taxon>
        <taxon>Eutheria</taxon>
        <taxon>Laurasiatheria</taxon>
        <taxon>Carnivora</taxon>
        <taxon>Caniformia</taxon>
        <taxon>Musteloidea</taxon>
        <taxon>Mustelidae</taxon>
        <taxon>Guloninae</taxon>
        <taxon>Gulo</taxon>
    </lineage>
</organism>
<proteinExistence type="predicted"/>
<sequence>MVNKLILLDTWPFALDPKGIECLLTYRRGAIEHMLQTEASQKPRQVVSPEEMLQRFLKNNNHVSEENARLLLQRGTTKVATGLILNRDRRLALPEHSLNFISREQFVHFAKQLQACILHIKAMQGYYNVKRENDTDRDVMAFVVDTMKSVLKERYQYTEVPGSHYVHLNQPENVAGIISAFLQCKETRPHHL</sequence>
<reference evidence="1 2" key="1">
    <citation type="submission" date="2018-10" db="EMBL/GenBank/DDBJ databases">
        <authorList>
            <person name="Ekblom R."/>
            <person name="Jareborg N."/>
        </authorList>
    </citation>
    <scope>NUCLEOTIDE SEQUENCE [LARGE SCALE GENOMIC DNA]</scope>
    <source>
        <tissue evidence="1">Muscle</tissue>
    </source>
</reference>
<protein>
    <submittedName>
        <fullName evidence="1">Uncharacterized protein</fullName>
    </submittedName>
</protein>
<dbReference type="EMBL" id="CYRY02001479">
    <property type="protein sequence ID" value="VCW66133.1"/>
    <property type="molecule type" value="Genomic_DNA"/>
</dbReference>
<accession>A0A9X9PTV0</accession>
<name>A0A9X9PTV0_GULGU</name>